<dbReference type="Pfam" id="PF00066">
    <property type="entry name" value="Notch"/>
    <property type="match status" value="3"/>
</dbReference>
<dbReference type="CDD" id="cd21706">
    <property type="entry name" value="JMTM_dNotch"/>
    <property type="match status" value="1"/>
</dbReference>
<feature type="disulfide bond" evidence="26">
    <location>
        <begin position="1279"/>
        <end position="1288"/>
    </location>
</feature>
<keyword evidence="13" id="KW-1133">Transmembrane helix</keyword>
<dbReference type="FunFam" id="2.10.25.10:FF:000125">
    <property type="entry name" value="Neurogenic locus notch protein-like"/>
    <property type="match status" value="2"/>
</dbReference>
<dbReference type="PROSITE" id="PS50026">
    <property type="entry name" value="EGF_3"/>
    <property type="match status" value="35"/>
</dbReference>
<feature type="repeat" description="ANK" evidence="25">
    <location>
        <begin position="2316"/>
        <end position="2348"/>
    </location>
</feature>
<keyword evidence="15 25" id="KW-0040">ANK repeat</keyword>
<dbReference type="Pfam" id="PF12661">
    <property type="entry name" value="hEGF"/>
    <property type="match status" value="7"/>
</dbReference>
<dbReference type="InterPro" id="IPR036770">
    <property type="entry name" value="Ankyrin_rpt-contain_sf"/>
</dbReference>
<evidence type="ECO:0008006" key="32">
    <source>
        <dbReference type="Google" id="ProtNLM"/>
    </source>
</evidence>
<dbReference type="SUPFAM" id="SSF57184">
    <property type="entry name" value="Growth factor receptor domain"/>
    <property type="match status" value="6"/>
</dbReference>
<feature type="domain" description="EGF-like" evidence="28">
    <location>
        <begin position="184"/>
        <end position="228"/>
    </location>
</feature>
<keyword evidence="12" id="KW-0914">Notch signaling pathway</keyword>
<proteinExistence type="inferred from homology"/>
<dbReference type="GO" id="GO:0048732">
    <property type="term" value="P:gland development"/>
    <property type="evidence" value="ECO:0007669"/>
    <property type="project" value="UniProtKB-ARBA"/>
</dbReference>
<dbReference type="InterPro" id="IPR000742">
    <property type="entry name" value="EGF"/>
</dbReference>
<dbReference type="GO" id="GO:0098588">
    <property type="term" value="C:bounding membrane of organelle"/>
    <property type="evidence" value="ECO:0007669"/>
    <property type="project" value="UniProtKB-ARBA"/>
</dbReference>
<dbReference type="GO" id="GO:0007422">
    <property type="term" value="P:peripheral nervous system development"/>
    <property type="evidence" value="ECO:0007669"/>
    <property type="project" value="UniProtKB-ARBA"/>
</dbReference>
<organism evidence="30 31">
    <name type="scientific">Tenebrio molitor</name>
    <name type="common">Yellow mealworm beetle</name>
    <dbReference type="NCBI Taxonomy" id="7067"/>
    <lineage>
        <taxon>Eukaryota</taxon>
        <taxon>Metazoa</taxon>
        <taxon>Ecdysozoa</taxon>
        <taxon>Arthropoda</taxon>
        <taxon>Hexapoda</taxon>
        <taxon>Insecta</taxon>
        <taxon>Pterygota</taxon>
        <taxon>Neoptera</taxon>
        <taxon>Endopterygota</taxon>
        <taxon>Coleoptera</taxon>
        <taxon>Polyphaga</taxon>
        <taxon>Cucujiformia</taxon>
        <taxon>Tenebrionidae</taxon>
        <taxon>Tenebrio</taxon>
    </lineage>
</organism>
<dbReference type="GO" id="GO:0001708">
    <property type="term" value="P:cell fate specification"/>
    <property type="evidence" value="ECO:0007669"/>
    <property type="project" value="UniProtKB-ARBA"/>
</dbReference>
<dbReference type="InterPro" id="IPR000800">
    <property type="entry name" value="Notch_dom"/>
</dbReference>
<evidence type="ECO:0000256" key="13">
    <source>
        <dbReference type="ARBA" id="ARBA00022989"/>
    </source>
</evidence>
<dbReference type="FunFam" id="2.10.25.10:FF:000004">
    <property type="entry name" value="Neurogenic locus notch 1"/>
    <property type="match status" value="9"/>
</dbReference>
<feature type="repeat" description="ANK" evidence="25">
    <location>
        <begin position="2216"/>
        <end position="2241"/>
    </location>
</feature>
<feature type="domain" description="EGF-like" evidence="28">
    <location>
        <begin position="1291"/>
        <end position="1327"/>
    </location>
</feature>
<dbReference type="GO" id="GO:0006357">
    <property type="term" value="P:regulation of transcription by RNA polymerase II"/>
    <property type="evidence" value="ECO:0007669"/>
    <property type="project" value="UniProtKB-ARBA"/>
</dbReference>
<evidence type="ECO:0000256" key="21">
    <source>
        <dbReference type="ARBA" id="ARBA00023180"/>
    </source>
</evidence>
<feature type="domain" description="EGF-like" evidence="28">
    <location>
        <begin position="1382"/>
        <end position="1412"/>
    </location>
</feature>
<feature type="disulfide bond" evidence="26">
    <location>
        <begin position="332"/>
        <end position="341"/>
    </location>
</feature>
<dbReference type="EMBL" id="JABDTM020026883">
    <property type="protein sequence ID" value="KAH0811328.1"/>
    <property type="molecule type" value="Genomic_DNA"/>
</dbReference>
<dbReference type="GO" id="GO:0007219">
    <property type="term" value="P:Notch signaling pathway"/>
    <property type="evidence" value="ECO:0007669"/>
    <property type="project" value="UniProtKB-KW"/>
</dbReference>
<feature type="binding site" evidence="23">
    <location>
        <position position="646"/>
    </location>
    <ligand>
        <name>Ca(2+)</name>
        <dbReference type="ChEBI" id="CHEBI:29108"/>
        <label>1</label>
    </ligand>
</feature>
<dbReference type="GO" id="GO:0048565">
    <property type="term" value="P:digestive tract development"/>
    <property type="evidence" value="ECO:0007669"/>
    <property type="project" value="UniProtKB-ARBA"/>
</dbReference>
<feature type="disulfide bond" evidence="26">
    <location>
        <begin position="834"/>
        <end position="844"/>
    </location>
</feature>
<evidence type="ECO:0000256" key="17">
    <source>
        <dbReference type="ARBA" id="ARBA00023157"/>
    </source>
</evidence>
<dbReference type="PROSITE" id="PS50258">
    <property type="entry name" value="LNR"/>
    <property type="match status" value="3"/>
</dbReference>
<dbReference type="FunFam" id="2.10.25.10:FF:000173">
    <property type="entry name" value="Neurogenic locus notch protein 2"/>
    <property type="match status" value="1"/>
</dbReference>
<evidence type="ECO:0000256" key="15">
    <source>
        <dbReference type="ARBA" id="ARBA00023043"/>
    </source>
</evidence>
<feature type="disulfide bond" evidence="26">
    <location>
        <begin position="1083"/>
        <end position="1092"/>
    </location>
</feature>
<feature type="domain" description="EGF-like" evidence="28">
    <location>
        <begin position="472"/>
        <end position="508"/>
    </location>
</feature>
<dbReference type="GO" id="GO:0022407">
    <property type="term" value="P:regulation of cell-cell adhesion"/>
    <property type="evidence" value="ECO:0007669"/>
    <property type="project" value="UniProtKB-ARBA"/>
</dbReference>
<gene>
    <name evidence="30" type="ORF">GEV33_011463</name>
</gene>
<dbReference type="PROSITE" id="PS01186">
    <property type="entry name" value="EGF_2"/>
    <property type="match status" value="26"/>
</dbReference>
<feature type="domain" description="EGF-like" evidence="28">
    <location>
        <begin position="550"/>
        <end position="586"/>
    </location>
</feature>
<feature type="disulfide bond" evidence="26">
    <location>
        <begin position="576"/>
        <end position="585"/>
    </location>
</feature>
<dbReference type="InterPro" id="IPR011656">
    <property type="entry name" value="Notch_NODP_dom"/>
</dbReference>
<dbReference type="GO" id="GO:0048568">
    <property type="term" value="P:embryonic organ development"/>
    <property type="evidence" value="ECO:0007669"/>
    <property type="project" value="UniProtKB-ARBA"/>
</dbReference>
<dbReference type="FunFam" id="2.10.25.10:FF:000123">
    <property type="entry name" value="Crumbs homolog 1 (Drosophila)"/>
    <property type="match status" value="1"/>
</dbReference>
<dbReference type="InterPro" id="IPR051355">
    <property type="entry name" value="Notch/Slit_guidance"/>
</dbReference>
<dbReference type="PANTHER" id="PTHR45836:SF23">
    <property type="entry name" value="NEUROGENIC LOCUS NOTCH HOMOLOG PROTEIN 1"/>
    <property type="match status" value="1"/>
</dbReference>
<feature type="domain" description="EGF-like" evidence="28">
    <location>
        <begin position="1019"/>
        <end position="1055"/>
    </location>
</feature>
<feature type="disulfide bond" evidence="26">
    <location>
        <begin position="258"/>
        <end position="267"/>
    </location>
</feature>
<dbReference type="SMART" id="SM01338">
    <property type="entry name" value="NOD"/>
    <property type="match status" value="1"/>
</dbReference>
<feature type="disulfide bond" evidence="26">
    <location>
        <begin position="218"/>
        <end position="227"/>
    </location>
</feature>
<dbReference type="FunFam" id="2.10.25.10:FF:000255">
    <property type="entry name" value="Sushi, nidogen and EGF-like domains 1"/>
    <property type="match status" value="1"/>
</dbReference>
<keyword evidence="10" id="KW-0221">Differentiation</keyword>
<dbReference type="FunFam" id="2.10.25.10:FF:000279">
    <property type="entry name" value="Neurogenic locus notch 1"/>
    <property type="match status" value="1"/>
</dbReference>
<feature type="domain" description="EGF-like" evidence="28">
    <location>
        <begin position="231"/>
        <end position="268"/>
    </location>
</feature>
<dbReference type="Gene3D" id="2.10.25.10">
    <property type="entry name" value="Laminin"/>
    <property type="match status" value="35"/>
</dbReference>
<evidence type="ECO:0000256" key="22">
    <source>
        <dbReference type="ARBA" id="ARBA00023242"/>
    </source>
</evidence>
<feature type="compositionally biased region" description="Low complexity" evidence="27">
    <location>
        <begin position="2684"/>
        <end position="2695"/>
    </location>
</feature>
<feature type="domain" description="LNR" evidence="29">
    <location>
        <begin position="1718"/>
        <end position="1757"/>
    </location>
</feature>
<dbReference type="PROSITE" id="PS01187">
    <property type="entry name" value="EGF_CA"/>
    <property type="match status" value="8"/>
</dbReference>
<feature type="disulfide bond" evidence="26">
    <location>
        <begin position="818"/>
        <end position="827"/>
    </location>
</feature>
<dbReference type="GO" id="GO:0048608">
    <property type="term" value="P:reproductive structure development"/>
    <property type="evidence" value="ECO:0007669"/>
    <property type="project" value="UniProtKB-ARBA"/>
</dbReference>
<evidence type="ECO:0000256" key="4">
    <source>
        <dbReference type="ARBA" id="ARBA00022473"/>
    </source>
</evidence>
<dbReference type="PRINTS" id="PR01983">
    <property type="entry name" value="NOTCH"/>
</dbReference>
<feature type="disulfide bond" evidence="26">
    <location>
        <begin position="1203"/>
        <end position="1212"/>
    </location>
</feature>
<evidence type="ECO:0000256" key="16">
    <source>
        <dbReference type="ARBA" id="ARBA00023136"/>
    </source>
</evidence>
<evidence type="ECO:0000256" key="2">
    <source>
        <dbReference type="ARBA" id="ARBA00004251"/>
    </source>
</evidence>
<feature type="binding site" evidence="23">
    <location>
        <position position="667"/>
    </location>
    <ligand>
        <name>Ca(2+)</name>
        <dbReference type="ChEBI" id="CHEBI:29108"/>
        <label>2</label>
    </ligand>
</feature>
<dbReference type="GO" id="GO:0090575">
    <property type="term" value="C:RNA polymerase II transcription regulator complex"/>
    <property type="evidence" value="ECO:0007669"/>
    <property type="project" value="UniProtKB-ARBA"/>
</dbReference>
<feature type="domain" description="EGF-like" evidence="28">
    <location>
        <begin position="510"/>
        <end position="548"/>
    </location>
</feature>
<feature type="disulfide bond" evidence="26">
    <location>
        <begin position="1123"/>
        <end position="1132"/>
    </location>
</feature>
<feature type="disulfide bond" evidence="26">
    <location>
        <begin position="1556"/>
        <end position="1565"/>
    </location>
</feature>
<dbReference type="SMART" id="SM00181">
    <property type="entry name" value="EGF"/>
    <property type="match status" value="35"/>
</dbReference>
<evidence type="ECO:0000256" key="1">
    <source>
        <dbReference type="ARBA" id="ARBA00004123"/>
    </source>
</evidence>
<dbReference type="FunFam" id="2.10.25.10:FF:000122">
    <property type="entry name" value="Protein crumbs homolog 2"/>
    <property type="match status" value="1"/>
</dbReference>
<dbReference type="PROSITE" id="PS00022">
    <property type="entry name" value="EGF_1"/>
    <property type="match status" value="31"/>
</dbReference>
<dbReference type="InterPro" id="IPR001881">
    <property type="entry name" value="EGF-like_Ca-bd_dom"/>
</dbReference>
<feature type="domain" description="EGF-like" evidence="28">
    <location>
        <begin position="1253"/>
        <end position="1289"/>
    </location>
</feature>
<feature type="disulfide bond" evidence="26">
    <location>
        <begin position="855"/>
        <end position="864"/>
    </location>
</feature>
<feature type="compositionally biased region" description="Polar residues" evidence="27">
    <location>
        <begin position="2462"/>
        <end position="2480"/>
    </location>
</feature>
<reference evidence="30" key="2">
    <citation type="submission" date="2021-08" db="EMBL/GenBank/DDBJ databases">
        <authorList>
            <person name="Eriksson T."/>
        </authorList>
    </citation>
    <scope>NUCLEOTIDE SEQUENCE</scope>
    <source>
        <strain evidence="30">Stoneville</strain>
        <tissue evidence="30">Whole head</tissue>
    </source>
</reference>
<dbReference type="FunFam" id="3.30.300.320:FF:000001">
    <property type="entry name" value="Neurogenic locus notch 1"/>
    <property type="match status" value="1"/>
</dbReference>
<feature type="domain" description="EGF-like" evidence="28">
    <location>
        <begin position="981"/>
        <end position="1017"/>
    </location>
</feature>
<dbReference type="Pfam" id="PF06816">
    <property type="entry name" value="NOD"/>
    <property type="match status" value="1"/>
</dbReference>
<feature type="compositionally biased region" description="Basic residues" evidence="27">
    <location>
        <begin position="2440"/>
        <end position="2454"/>
    </location>
</feature>
<dbReference type="GO" id="GO:0009952">
    <property type="term" value="P:anterior/posterior pattern specification"/>
    <property type="evidence" value="ECO:0007669"/>
    <property type="project" value="UniProtKB-ARBA"/>
</dbReference>
<dbReference type="PROSITE" id="PS00010">
    <property type="entry name" value="ASX_HYDROXYL"/>
    <property type="match status" value="23"/>
</dbReference>
<feature type="disulfide bond" evidence="26">
    <location>
        <begin position="1594"/>
        <end position="1603"/>
    </location>
</feature>
<dbReference type="PROSITE" id="PS50297">
    <property type="entry name" value="ANK_REP_REGION"/>
    <property type="match status" value="4"/>
</dbReference>
<dbReference type="PRINTS" id="PR01452">
    <property type="entry name" value="LNOTCHREPEAT"/>
</dbReference>
<evidence type="ECO:0000313" key="30">
    <source>
        <dbReference type="EMBL" id="KAH0811328.1"/>
    </source>
</evidence>
<dbReference type="Pfam" id="PF12796">
    <property type="entry name" value="Ank_2"/>
    <property type="match status" value="2"/>
</dbReference>
<dbReference type="FunFam" id="2.10.25.10:FF:000136">
    <property type="entry name" value="Neurogenic locus notch 1"/>
    <property type="match status" value="1"/>
</dbReference>
<feature type="domain" description="EGF-like" evidence="28">
    <location>
        <begin position="792"/>
        <end position="828"/>
    </location>
</feature>
<dbReference type="FunFam" id="2.10.25.10:FF:000031">
    <property type="entry name" value="neurogenic locus notch homolog protein 3"/>
    <property type="match status" value="1"/>
</dbReference>
<evidence type="ECO:0000256" key="6">
    <source>
        <dbReference type="ARBA" id="ARBA00022536"/>
    </source>
</evidence>
<feature type="disulfide bond" evidence="24">
    <location>
        <begin position="670"/>
        <end position="681"/>
    </location>
</feature>
<feature type="binding site" evidence="23">
    <location>
        <position position="669"/>
    </location>
    <ligand>
        <name>Ca(2+)</name>
        <dbReference type="ChEBI" id="CHEBI:29108"/>
        <label>2</label>
    </ligand>
</feature>
<dbReference type="InterPro" id="IPR009030">
    <property type="entry name" value="Growth_fac_rcpt_cys_sf"/>
</dbReference>
<evidence type="ECO:0000256" key="19">
    <source>
        <dbReference type="ARBA" id="ARBA00023163"/>
    </source>
</evidence>
<feature type="region of interest" description="Disordered" evidence="27">
    <location>
        <begin position="2402"/>
        <end position="2480"/>
    </location>
</feature>
<evidence type="ECO:0000256" key="11">
    <source>
        <dbReference type="ARBA" id="ARBA00022837"/>
    </source>
</evidence>
<dbReference type="GO" id="GO:0005509">
    <property type="term" value="F:calcium ion binding"/>
    <property type="evidence" value="ECO:0007669"/>
    <property type="project" value="InterPro"/>
</dbReference>
<dbReference type="Gene3D" id="1.25.40.20">
    <property type="entry name" value="Ankyrin repeat-containing domain"/>
    <property type="match status" value="1"/>
</dbReference>
<dbReference type="InterPro" id="IPR000152">
    <property type="entry name" value="EGF-type_Asp/Asn_hydroxyl_site"/>
</dbReference>
<dbReference type="GO" id="GO:0051240">
    <property type="term" value="P:positive regulation of multicellular organismal process"/>
    <property type="evidence" value="ECO:0007669"/>
    <property type="project" value="UniProtKB-ARBA"/>
</dbReference>
<dbReference type="Gene3D" id="3.30.300.320">
    <property type="match status" value="1"/>
</dbReference>
<feature type="repeat" description="ANK" evidence="25">
    <location>
        <begin position="2183"/>
        <end position="2215"/>
    </location>
</feature>
<dbReference type="InterPro" id="IPR013032">
    <property type="entry name" value="EGF-like_CS"/>
</dbReference>
<evidence type="ECO:0000256" key="3">
    <source>
        <dbReference type="ARBA" id="ARBA00005847"/>
    </source>
</evidence>
<feature type="disulfide bond" evidence="26">
    <location>
        <begin position="1317"/>
        <end position="1326"/>
    </location>
</feature>
<dbReference type="GO" id="GO:0050768">
    <property type="term" value="P:negative regulation of neurogenesis"/>
    <property type="evidence" value="ECO:0007669"/>
    <property type="project" value="UniProtKB-ARBA"/>
</dbReference>
<feature type="binding site" evidence="23">
    <location>
        <position position="771"/>
    </location>
    <ligand>
        <name>Ca(2+)</name>
        <dbReference type="ChEBI" id="CHEBI:29108"/>
        <label>3</label>
    </ligand>
</feature>
<dbReference type="CDD" id="cd00054">
    <property type="entry name" value="EGF_CA"/>
    <property type="match status" value="29"/>
</dbReference>
<feature type="repeat" description="ANK" evidence="25">
    <location>
        <begin position="2283"/>
        <end position="2315"/>
    </location>
</feature>
<dbReference type="GO" id="GO:0005783">
    <property type="term" value="C:endoplasmic reticulum"/>
    <property type="evidence" value="ECO:0007669"/>
    <property type="project" value="UniProtKB-ARBA"/>
</dbReference>
<feature type="compositionally biased region" description="Low complexity" evidence="27">
    <location>
        <begin position="2413"/>
        <end position="2422"/>
    </location>
</feature>
<dbReference type="GO" id="GO:0007411">
    <property type="term" value="P:axon guidance"/>
    <property type="evidence" value="ECO:0007669"/>
    <property type="project" value="TreeGrafter"/>
</dbReference>
<feature type="disulfide bond" evidence="26">
    <location>
        <begin position="1007"/>
        <end position="1016"/>
    </location>
</feature>
<feature type="domain" description="EGF-like" evidence="28">
    <location>
        <begin position="627"/>
        <end position="664"/>
    </location>
</feature>
<protein>
    <recommendedName>
        <fullName evidence="32">Neurogenic locus Notch protein</fullName>
    </recommendedName>
</protein>
<dbReference type="FunFam" id="2.10.25.10:FF:000080">
    <property type="entry name" value="Neurogenic locus notch 1"/>
    <property type="match status" value="2"/>
</dbReference>
<evidence type="ECO:0000259" key="28">
    <source>
        <dbReference type="PROSITE" id="PS50026"/>
    </source>
</evidence>
<dbReference type="InterPro" id="IPR035993">
    <property type="entry name" value="Notch-like_dom_sf"/>
</dbReference>
<comment type="similarity">
    <text evidence="3">Belongs to the NOTCH family.</text>
</comment>
<dbReference type="GO" id="GO:0050877">
    <property type="term" value="P:nervous system process"/>
    <property type="evidence" value="ECO:0007669"/>
    <property type="project" value="UniProtKB-ARBA"/>
</dbReference>
<feature type="domain" description="EGF-like" evidence="28">
    <location>
        <begin position="867"/>
        <end position="903"/>
    </location>
</feature>
<feature type="disulfide bond" evidence="24">
    <location>
        <begin position="637"/>
        <end position="652"/>
    </location>
</feature>
<feature type="disulfide bond" evidence="26">
    <location>
        <begin position="1104"/>
        <end position="1121"/>
    </location>
</feature>
<dbReference type="FunFam" id="2.10.25.10:FF:000109">
    <property type="entry name" value="Notch homolog 4, [Drosophila]"/>
    <property type="match status" value="1"/>
</dbReference>
<feature type="domain" description="EGF-like" evidence="28">
    <location>
        <begin position="1606"/>
        <end position="1643"/>
    </location>
</feature>
<keyword evidence="11 23" id="KW-0106">Calcium</keyword>
<feature type="domain" description="LNR" evidence="29">
    <location>
        <begin position="1800"/>
        <end position="1835"/>
    </location>
</feature>
<keyword evidence="17 24" id="KW-1015">Disulfide bond</keyword>
<feature type="compositionally biased region" description="Polar residues" evidence="27">
    <location>
        <begin position="2553"/>
        <end position="2596"/>
    </location>
</feature>
<dbReference type="GO" id="GO:0002164">
    <property type="term" value="P:larval development"/>
    <property type="evidence" value="ECO:0007669"/>
    <property type="project" value="UniProtKB-ARBA"/>
</dbReference>
<dbReference type="GO" id="GO:0008347">
    <property type="term" value="P:glial cell migration"/>
    <property type="evidence" value="ECO:0007669"/>
    <property type="project" value="UniProtKB-ARBA"/>
</dbReference>
<feature type="binding site" evidence="23">
    <location>
        <position position="757"/>
    </location>
    <ligand>
        <name>Ca(2+)</name>
        <dbReference type="ChEBI" id="CHEBI:29108"/>
        <label>3</label>
    </ligand>
</feature>
<dbReference type="SMART" id="SM01339">
    <property type="entry name" value="NODP"/>
    <property type="match status" value="1"/>
</dbReference>
<feature type="domain" description="EGF-like" evidence="28">
    <location>
        <begin position="1646"/>
        <end position="1683"/>
    </location>
</feature>
<dbReference type="GO" id="GO:0043235">
    <property type="term" value="C:receptor complex"/>
    <property type="evidence" value="ECO:0007669"/>
    <property type="project" value="UniProtKB-ARBA"/>
</dbReference>
<feature type="disulfide bond" evidence="24">
    <location>
        <begin position="763"/>
        <end position="778"/>
    </location>
</feature>
<dbReference type="InterPro" id="IPR024600">
    <property type="entry name" value="Notch_C"/>
</dbReference>
<feature type="disulfide bond" evidence="26">
    <location>
        <begin position="931"/>
        <end position="940"/>
    </location>
</feature>
<keyword evidence="4" id="KW-0217">Developmental protein</keyword>
<feature type="domain" description="EGF-like" evidence="28">
    <location>
        <begin position="1414"/>
        <end position="1450"/>
    </location>
</feature>
<dbReference type="GO" id="GO:0005886">
    <property type="term" value="C:plasma membrane"/>
    <property type="evidence" value="ECO:0007669"/>
    <property type="project" value="UniProtKB-SubCell"/>
</dbReference>
<dbReference type="SUPFAM" id="SSF57196">
    <property type="entry name" value="EGF/Laminin"/>
    <property type="match status" value="15"/>
</dbReference>
<dbReference type="PROSITE" id="PS50088">
    <property type="entry name" value="ANK_REPEAT"/>
    <property type="match status" value="5"/>
</dbReference>
<dbReference type="Pfam" id="PF00008">
    <property type="entry name" value="EGF"/>
    <property type="match status" value="21"/>
</dbReference>
<evidence type="ECO:0000256" key="5">
    <source>
        <dbReference type="ARBA" id="ARBA00022475"/>
    </source>
</evidence>
<feature type="disulfide bond" evidence="26">
    <location>
        <begin position="1673"/>
        <end position="1682"/>
    </location>
</feature>
<feature type="region of interest" description="Disordered" evidence="27">
    <location>
        <begin position="2023"/>
        <end position="2072"/>
    </location>
</feature>
<dbReference type="PANTHER" id="PTHR45836">
    <property type="entry name" value="SLIT HOMOLOG"/>
    <property type="match status" value="1"/>
</dbReference>
<feature type="domain" description="EGF-like" evidence="28">
    <location>
        <begin position="1057"/>
        <end position="1093"/>
    </location>
</feature>
<feature type="disulfide bond" evidence="26">
    <location>
        <begin position="893"/>
        <end position="902"/>
    </location>
</feature>
<feature type="disulfide bond" evidence="26">
    <location>
        <begin position="1440"/>
        <end position="1449"/>
    </location>
</feature>
<evidence type="ECO:0000259" key="29">
    <source>
        <dbReference type="PROSITE" id="PS50258"/>
    </source>
</evidence>
<dbReference type="Pfam" id="PF07645">
    <property type="entry name" value="EGF_CA"/>
    <property type="match status" value="4"/>
</dbReference>
<dbReference type="FunFam" id="2.10.25.10:FF:000095">
    <property type="entry name" value="Notch, isoform B"/>
    <property type="match status" value="1"/>
</dbReference>
<comment type="subcellular location">
    <subcellularLocation>
        <location evidence="2">Cell membrane</location>
        <topology evidence="2">Single-pass type I membrane protein</topology>
    </subcellularLocation>
    <subcellularLocation>
        <location evidence="1">Nucleus</location>
    </subcellularLocation>
</comment>
<dbReference type="Pfam" id="PF07684">
    <property type="entry name" value="NODP"/>
    <property type="match status" value="1"/>
</dbReference>
<dbReference type="FunFam" id="2.10.25.10:FF:000230">
    <property type="entry name" value="Delta-like protein"/>
    <property type="match status" value="1"/>
</dbReference>
<feature type="domain" description="EGF-like" evidence="28">
    <location>
        <begin position="666"/>
        <end position="697"/>
    </location>
</feature>
<comment type="caution">
    <text evidence="26">Lacks conserved residue(s) required for the propagation of feature annotation.</text>
</comment>
<evidence type="ECO:0000256" key="8">
    <source>
        <dbReference type="ARBA" id="ARBA00022729"/>
    </source>
</evidence>
<dbReference type="FunFam" id="2.10.25.10:FF:000247">
    <property type="entry name" value="Delta/notch like EGF repeat containing"/>
    <property type="match status" value="1"/>
</dbReference>
<feature type="disulfide bond" evidence="26">
    <location>
        <begin position="311"/>
        <end position="321"/>
    </location>
</feature>
<dbReference type="SMART" id="SM01334">
    <property type="entry name" value="DUF3454"/>
    <property type="match status" value="1"/>
</dbReference>
<dbReference type="SUPFAM" id="SSF90193">
    <property type="entry name" value="Notch domain"/>
    <property type="match status" value="3"/>
</dbReference>
<dbReference type="GO" id="GO:0007548">
    <property type="term" value="P:sex differentiation"/>
    <property type="evidence" value="ECO:0007669"/>
    <property type="project" value="UniProtKB-ARBA"/>
</dbReference>
<evidence type="ECO:0000256" key="10">
    <source>
        <dbReference type="ARBA" id="ARBA00022782"/>
    </source>
</evidence>
<evidence type="ECO:0000256" key="14">
    <source>
        <dbReference type="ARBA" id="ARBA00023015"/>
    </source>
</evidence>
<evidence type="ECO:0000256" key="26">
    <source>
        <dbReference type="PROSITE-ProRule" id="PRU00076"/>
    </source>
</evidence>
<dbReference type="Proteomes" id="UP000719412">
    <property type="component" value="Unassembled WGS sequence"/>
</dbReference>
<keyword evidence="31" id="KW-1185">Reference proteome</keyword>
<dbReference type="GO" id="GO:0035282">
    <property type="term" value="P:segmentation"/>
    <property type="evidence" value="ECO:0007669"/>
    <property type="project" value="UniProtKB-ARBA"/>
</dbReference>
<feature type="disulfide bond" evidence="26">
    <location>
        <begin position="615"/>
        <end position="624"/>
    </location>
</feature>
<dbReference type="GO" id="GO:0007498">
    <property type="term" value="P:mesoderm development"/>
    <property type="evidence" value="ECO:0007669"/>
    <property type="project" value="UniProtKB-ARBA"/>
</dbReference>
<feature type="repeat" description="ANK" evidence="25">
    <location>
        <begin position="2250"/>
        <end position="2282"/>
    </location>
</feature>
<feature type="domain" description="EGF-like" evidence="28">
    <location>
        <begin position="344"/>
        <end position="381"/>
    </location>
</feature>
<evidence type="ECO:0000256" key="24">
    <source>
        <dbReference type="PIRSR" id="PIRSR002279-2"/>
    </source>
</evidence>
<evidence type="ECO:0000256" key="18">
    <source>
        <dbReference type="ARBA" id="ARBA00023159"/>
    </source>
</evidence>
<keyword evidence="19" id="KW-0804">Transcription</keyword>
<dbReference type="FunFam" id="2.10.25.10:FF:000472">
    <property type="entry name" value="Uncharacterized protein, isoform A"/>
    <property type="match status" value="1"/>
</dbReference>
<dbReference type="GO" id="GO:0120025">
    <property type="term" value="C:plasma membrane bounded cell projection"/>
    <property type="evidence" value="ECO:0007669"/>
    <property type="project" value="UniProtKB-ARBA"/>
</dbReference>
<feature type="domain" description="EGF-like" evidence="28">
    <location>
        <begin position="1568"/>
        <end position="1604"/>
    </location>
</feature>
<dbReference type="GO" id="GO:0010001">
    <property type="term" value="P:glial cell differentiation"/>
    <property type="evidence" value="ECO:0007669"/>
    <property type="project" value="UniProtKB-ARBA"/>
</dbReference>
<feature type="binding site" evidence="23">
    <location>
        <position position="683"/>
    </location>
    <ligand>
        <name>Ca(2+)</name>
        <dbReference type="ChEBI" id="CHEBI:29108"/>
        <label>2</label>
    </ligand>
</feature>
<feature type="region of interest" description="Disordered" evidence="27">
    <location>
        <begin position="2662"/>
        <end position="2727"/>
    </location>
</feature>
<dbReference type="InterPro" id="IPR002110">
    <property type="entry name" value="Ankyrin_rpt"/>
</dbReference>
<feature type="disulfide bond" evidence="26">
    <location>
        <begin position="1241"/>
        <end position="1250"/>
    </location>
</feature>
<feature type="domain" description="EGF-like" evidence="28">
    <location>
        <begin position="269"/>
        <end position="305"/>
    </location>
</feature>
<evidence type="ECO:0000256" key="27">
    <source>
        <dbReference type="SAM" id="MobiDB-lite"/>
    </source>
</evidence>
<dbReference type="Gene3D" id="3.30.70.3310">
    <property type="match status" value="1"/>
</dbReference>
<keyword evidence="7" id="KW-0812">Transmembrane</keyword>
<feature type="domain" description="EGF-like" evidence="28">
    <location>
        <begin position="905"/>
        <end position="941"/>
    </location>
</feature>
<dbReference type="FunFam" id="2.10.25.10:FF:000327">
    <property type="entry name" value="neurogenic locus notch homolog protein 4"/>
    <property type="match status" value="1"/>
</dbReference>
<feature type="domain" description="EGF-like" evidence="28">
    <location>
        <begin position="1452"/>
        <end position="1488"/>
    </location>
</feature>
<keyword evidence="8" id="KW-0732">Signal</keyword>
<evidence type="ECO:0000256" key="25">
    <source>
        <dbReference type="PROSITE-ProRule" id="PRU00023"/>
    </source>
</evidence>
<accession>A0A8J6L9U7</accession>
<feature type="domain" description="EGF-like" evidence="28">
    <location>
        <begin position="1177"/>
        <end position="1213"/>
    </location>
</feature>
<feature type="domain" description="EGF-like" evidence="28">
    <location>
        <begin position="307"/>
        <end position="342"/>
    </location>
</feature>
<feature type="disulfide bond" evidence="26">
    <location>
        <begin position="498"/>
        <end position="507"/>
    </location>
</feature>
<feature type="disulfide bond" evidence="24">
    <location>
        <begin position="631"/>
        <end position="643"/>
    </location>
</feature>
<evidence type="ECO:0000313" key="31">
    <source>
        <dbReference type="Proteomes" id="UP000719412"/>
    </source>
</evidence>
<dbReference type="FunFam" id="2.10.25.10:FF:000151">
    <property type="entry name" value="FAT atypical cadherin 4"/>
    <property type="match status" value="1"/>
</dbReference>
<sequence>MYTLSEQWSLEGVAKLQNTQSASLMVSSWTTIPQHQVTHSVITEIIRLVLPLALDHLPHAGTHRYIMGRPCGQDGLSIILFSGRSTSGTPSRSLSDSSLLRHVSLVPHGKTAKNGERGNAAPILRLSLTDPCRKAEITWSWIRHAMSSELRTHSRESSEWDRWLEASLLHWSCTSKYVGEYCQHLNPCHTGPGPRCQNGGSCQVRVSAGGSPSFTCLCPLGFSASLCEIPIANSCDRRPCLNGGTCSLRSLEAYQCSCAPGYTGKHCEKEDHCASQPCRNGAECTSLGEEYKCKCAPGFTGPECKDDKDECRHKPCVHGKCHNTHGSYTCTCDEGYTGQNCESEYIPCDPSPCLNGGQCRQRDKHTYTCDCPTGRRSFSFSPKGVVDFVGRLVETPRGPECRAQRLQNPEEVVFVCRGSQLSNQNTWLSSVIGTSAPAGTGTVRARTSSAARKSAEEARLWEGFRGTNCEENIDDCPGHQCQNGGTCVDGISSYTCQCPPTYTGRFCTQDVDECSLRPSVCQNGATCTNSIGSFSCICVNGWTGPDCSVNIDDCAGAACFNGATCIDRVGSFYCRCTPGKTGLLCHLDDACTSNPCHADAICDTSPINGSYTCSCASGYKGIDCSEDIDECEQGSPCEHDGICVNTPGSFACNCTQGFTGPRCETNVNECESHPCHNDGSCLDDPGTFRCVCMPDCLGVMTPCRLLFARVDQLIVHVRGKVEAVPECQLAAPRQRRVVRFGNVGGFTGTQCEIDIDECKDKPCLNGGVCNDLINSFKCSCAIGFTGSRCQINIDDCISSPCRNGGICHDSIAGYTCECPPGFTGLSCETNINDCQSSPCLHGECLDGENSFSCTCHPGYTGYLCQHQINECESNPCQYGGLCQDLVNGYQCLCKAGTSGHNCEINVNECYSNPCRNNARCVDGINSYNCECLPGYTGKHCENDIDECASNPCANGGVCIDMVNGFRCECPRGYYDARCLSDVDECNSNPCKFGGSCEDGVNQFICHCLPGYSGKQCEINIDECASNPCQHGGICHDHLASYTCECLPGYTGINCETNIDDCAINPCKNRGTCIDQVNDYKCVCELPFTGRECDEKLDPCLPNRCRHNAKCTPSSNYKDFACTCSGGYTGRYCDQDVDECIVSKPCRNGATCRNTNGSYHCICARGYEGKDCSINTDDCASCITDPCQNGGTCLDDIGDYTCLCVNGFEGKQCDIDIDECLSNPCQNGATCNQYVDSYTCTCPLGFSGINCQTNDDDCTESSCMNNGTCIDGINSYTCICRPSYTGSNCQNRINLCDSSPCLNGATCQDHTTHYTCHCPYGYTGKDCGEYVDWCATNPCENQATCRQIKNRYQCLCGVGWTGKVCDVEMVSCKDAALRKSVPLRSLCNNGTCEDIGNSHRCHCSDGYTGSYCQQEINECDSAPCQNGATCKDLVGSYSCQCAEGFQGQDCELNVDECKPNPCQNGGTCHDLVNKYLCSCPSGTLGLLCEINIDDCRPGACHNNGTCIDRVGGFECKCPPGFVGPRCEGDINECLSNPCSNAGTLDCVQLVNDYHCNCKAGFMGRHCESKVNFCATAPCQNGGMCTTIHAGHKCTCPEGFYGKNCEFSGYDCDSDPCQNGGVCRISDGGGYACDCPVGITGTNCEIDSLNECNSNPCKHPEAICQDKLGDYICYCPAKHVGKNCEVYDRNAPAGQGRAVTPKMDINNFYAKDLEKQRQQCNQNKCPSKRGNGRCDEECNSYACEFDGNDCSLGINPWANCTASIRCWEVFMDGVCNEDCNNPECLFDGRDCEKSLQPCNPIYDAYCQKHYANGYCDYGCNNAECNWDGLDCEKAPPELAEGVISMIILMDMQGFRKNLVAFLRDTSHQLRTNVRVKKDQNGHDMIYPWMGTGPSTFQDDYYTRKHRIAYSEQGQSGVIVYLEIDNRKCTTLSDSSESCFQTASAAAEFLAAKASKHTLSQSFPIYQVNGSSGVVEDIDTPTNAKYVVFGIIIVFAISVAIGVIVTTQRKRASGITWFPEGWTLSNTGPRRRSRRRGPEGQELRNMSKNASIPGIEIDNHGQHGHVPQWSDDDSDMPQPKRFRGLEAGYASDHTGITDYEEAEPRVWSQQHLEAADVKPISMLTPPQGDITDVNARGPCGMTPIMVASTRGGGMDTGEDDEDDSAGAVIQELVAQGAELNATMDKTGETSLHLAARYARADAAKRLLDAGADANAQDNTGRTPLHAAVAADALGVFQILLRNRATNLNARMHEGTTPLILAARLAIEGMVQDLISAEADINAADNSGKTALHWAAAVNNVEAVNILLAHGANRDAQDDKDETPLFLAAREGSYQACKALLEAYANREITDHMDRLPRDVASERLHHDIVRLLDEHVPRSPQMVNVIPNSSMMSQIQLQQPTVIVPKRQKSKRPSKNNNNNNNNNNVQIDPTSPEMDLATGGSIRRKASVKKSTKKNAQHAEIPQSVDSIGSTLSPVESPMTNLPSPYDTASIYSNMGLTPQGLESLMASKQPPSYEDVVKSNPPMHNLVSLENYGPFNLGNFHDTMMMQQRQMQQPNTLSPPYSNQSPPHSVQSNMSLSPQGYNGSPSPAKTRPSLPTSPTHIAAMRAATQQKHGGVPQAQNLQMGFDFSQTGLELPMAYPTGLLNSAANANLQPQQQFQQNYYLTPPSQHSDHLLPDNFPTPSPESPGHWSSSSPRSCNSDWSENIASPNTYASSGGHQTNKGSDAIYI</sequence>
<feature type="domain" description="EGF-like" evidence="28">
    <location>
        <begin position="1490"/>
        <end position="1526"/>
    </location>
</feature>
<feature type="disulfide bond" evidence="24 26">
    <location>
        <begin position="654"/>
        <end position="663"/>
    </location>
</feature>
<dbReference type="SMART" id="SM00179">
    <property type="entry name" value="EGF_CA"/>
    <property type="match status" value="34"/>
</dbReference>
<feature type="disulfide bond" evidence="26">
    <location>
        <begin position="295"/>
        <end position="304"/>
    </location>
</feature>
<keyword evidence="9" id="KW-0677">Repeat</keyword>
<dbReference type="InterPro" id="IPR049883">
    <property type="entry name" value="NOTCH1_EGF-like"/>
</dbReference>
<feature type="domain" description="EGF-like" evidence="28">
    <location>
        <begin position="943"/>
        <end position="979"/>
    </location>
</feature>
<feature type="disulfide bond" evidence="24">
    <location>
        <begin position="692"/>
        <end position="751"/>
    </location>
</feature>
<feature type="domain" description="EGF-like" evidence="28">
    <location>
        <begin position="1215"/>
        <end position="1251"/>
    </location>
</feature>
<dbReference type="GO" id="GO:0010160">
    <property type="term" value="P:formation of animal organ boundary"/>
    <property type="evidence" value="ECO:0007669"/>
    <property type="project" value="UniProtKB-ARBA"/>
</dbReference>
<keyword evidence="6 26" id="KW-0245">EGF-like domain</keyword>
<feature type="domain" description="EGF-like" evidence="28">
    <location>
        <begin position="1528"/>
        <end position="1566"/>
    </location>
</feature>
<feature type="domain" description="LNR" evidence="29">
    <location>
        <begin position="1758"/>
        <end position="1799"/>
    </location>
</feature>
<evidence type="ECO:0000256" key="12">
    <source>
        <dbReference type="ARBA" id="ARBA00022976"/>
    </source>
</evidence>
<dbReference type="FunFam" id="1.25.40.20:FF:000005">
    <property type="entry name" value="Neurogenic locus notch 1"/>
    <property type="match status" value="1"/>
</dbReference>
<keyword evidence="22" id="KW-0539">Nucleus</keyword>
<keyword evidence="20" id="KW-0675">Receptor</keyword>
<name>A0A8J6L9U7_TENMO</name>
<feature type="domain" description="EGF-like" evidence="28">
    <location>
        <begin position="1135"/>
        <end position="1172"/>
    </location>
</feature>
<keyword evidence="23" id="KW-0479">Metal-binding</keyword>
<keyword evidence="16" id="KW-0472">Membrane</keyword>
<dbReference type="PIRSF" id="PIRSF002279">
    <property type="entry name" value="Notch"/>
    <property type="match status" value="1"/>
</dbReference>
<feature type="disulfide bond" evidence="26">
    <location>
        <begin position="596"/>
        <end position="613"/>
    </location>
</feature>
<evidence type="ECO:0000256" key="9">
    <source>
        <dbReference type="ARBA" id="ARBA00022737"/>
    </source>
</evidence>
<dbReference type="PRINTS" id="PR00010">
    <property type="entry name" value="EGFBLOOD"/>
</dbReference>
<feature type="disulfide bond" evidence="24">
    <location>
        <begin position="758"/>
        <end position="769"/>
    </location>
</feature>
<dbReference type="SMART" id="SM00004">
    <property type="entry name" value="NL"/>
    <property type="match status" value="3"/>
</dbReference>
<dbReference type="GO" id="GO:0048863">
    <property type="term" value="P:stem cell differentiation"/>
    <property type="evidence" value="ECO:0007669"/>
    <property type="project" value="UniProtKB-ARBA"/>
</dbReference>
<dbReference type="InterPro" id="IPR010660">
    <property type="entry name" value="Notch_NOD_dom"/>
</dbReference>
<evidence type="ECO:0000256" key="7">
    <source>
        <dbReference type="ARBA" id="ARBA00022692"/>
    </source>
</evidence>
<keyword evidence="5" id="KW-1003">Cell membrane</keyword>
<dbReference type="GO" id="GO:0048598">
    <property type="term" value="P:embryonic morphogenesis"/>
    <property type="evidence" value="ECO:0007669"/>
    <property type="project" value="UniProtKB-ARBA"/>
</dbReference>
<dbReference type="GO" id="GO:0010631">
    <property type="term" value="P:epithelial cell migration"/>
    <property type="evidence" value="ECO:0007669"/>
    <property type="project" value="UniProtKB-ARBA"/>
</dbReference>
<dbReference type="InterPro" id="IPR018097">
    <property type="entry name" value="EGF_Ca-bd_CS"/>
</dbReference>
<feature type="disulfide bond" evidence="26">
    <location>
        <begin position="1633"/>
        <end position="1642"/>
    </location>
</feature>
<feature type="domain" description="EGF-like" evidence="28">
    <location>
        <begin position="1095"/>
        <end position="1133"/>
    </location>
</feature>
<dbReference type="GO" id="GO:0009792">
    <property type="term" value="P:embryo development ending in birth or egg hatching"/>
    <property type="evidence" value="ECO:0007669"/>
    <property type="project" value="UniProtKB-ARBA"/>
</dbReference>
<feature type="disulfide bond" evidence="26">
    <location>
        <begin position="538"/>
        <end position="547"/>
    </location>
</feature>
<dbReference type="GO" id="GO:0060429">
    <property type="term" value="P:epithelium development"/>
    <property type="evidence" value="ECO:0007669"/>
    <property type="project" value="UniProtKB-ARBA"/>
</dbReference>
<dbReference type="SMART" id="SM00248">
    <property type="entry name" value="ANK"/>
    <property type="match status" value="7"/>
</dbReference>
<dbReference type="FunFam" id="2.10.25.10:FF:000092">
    <property type="entry name" value="Neurogenic locus notch protein 1"/>
    <property type="match status" value="1"/>
</dbReference>
<feature type="disulfide bond" evidence="24">
    <location>
        <begin position="675"/>
        <end position="690"/>
    </location>
</feature>
<reference evidence="30" key="1">
    <citation type="journal article" date="2020" name="J Insects Food Feed">
        <title>The yellow mealworm (Tenebrio molitor) genome: a resource for the emerging insects as food and feed industry.</title>
        <authorList>
            <person name="Eriksson T."/>
            <person name="Andere A."/>
            <person name="Kelstrup H."/>
            <person name="Emery V."/>
            <person name="Picard C."/>
        </authorList>
    </citation>
    <scope>NUCLEOTIDE SEQUENCE</scope>
    <source>
        <strain evidence="30">Stoneville</strain>
        <tissue evidence="30">Whole head</tissue>
    </source>
</reference>
<dbReference type="GO" id="GO:0042659">
    <property type="term" value="P:regulation of cell fate specification"/>
    <property type="evidence" value="ECO:0007669"/>
    <property type="project" value="UniProtKB-ARBA"/>
</dbReference>
<feature type="disulfide bond" evidence="26">
    <location>
        <begin position="1516"/>
        <end position="1525"/>
    </location>
</feature>
<feature type="region of interest" description="Disordered" evidence="27">
    <location>
        <begin position="2547"/>
        <end position="2596"/>
    </location>
</feature>
<evidence type="ECO:0000256" key="20">
    <source>
        <dbReference type="ARBA" id="ARBA00023170"/>
    </source>
</evidence>
<dbReference type="GO" id="GO:0009986">
    <property type="term" value="C:cell surface"/>
    <property type="evidence" value="ECO:0007669"/>
    <property type="project" value="UniProtKB-ARBA"/>
</dbReference>
<evidence type="ECO:0000256" key="23">
    <source>
        <dbReference type="PIRSR" id="PIRSR002279-1"/>
    </source>
</evidence>
<keyword evidence="14" id="KW-0805">Transcription regulation</keyword>
<keyword evidence="21" id="KW-0325">Glycoprotein</keyword>
<keyword evidence="18" id="KW-0010">Activator</keyword>
<dbReference type="GO" id="GO:1902895">
    <property type="term" value="P:positive regulation of miRNA transcription"/>
    <property type="evidence" value="ECO:0007669"/>
    <property type="project" value="UniProtKB-ARBA"/>
</dbReference>
<feature type="binding site" evidence="23">
    <location>
        <position position="649"/>
    </location>
    <ligand>
        <name>Ca(2+)</name>
        <dbReference type="ChEBI" id="CHEBI:29108"/>
        <label>1</label>
    </ligand>
</feature>
<feature type="disulfide bond" evidence="26">
    <location>
        <begin position="1162"/>
        <end position="1171"/>
    </location>
</feature>
<feature type="disulfide bond" evidence="26">
    <location>
        <begin position="1355"/>
        <end position="1364"/>
    </location>
</feature>
<feature type="disulfide bond" evidence="26">
    <location>
        <begin position="969"/>
        <end position="978"/>
    </location>
</feature>
<feature type="domain" description="EGF-like" evidence="28">
    <location>
        <begin position="754"/>
        <end position="790"/>
    </location>
</feature>
<feature type="disulfide bond" evidence="26">
    <location>
        <begin position="1537"/>
        <end position="1554"/>
    </location>
</feature>
<feature type="disulfide bond" evidence="26">
    <location>
        <begin position="1478"/>
        <end position="1487"/>
    </location>
</feature>
<feature type="domain" description="EGF-like" evidence="28">
    <location>
        <begin position="587"/>
        <end position="625"/>
    </location>
</feature>
<dbReference type="InterPro" id="IPR008297">
    <property type="entry name" value="Notch"/>
</dbReference>
<feature type="domain" description="EGF-like" evidence="28">
    <location>
        <begin position="1329"/>
        <end position="1365"/>
    </location>
</feature>
<comment type="caution">
    <text evidence="30">The sequence shown here is derived from an EMBL/GenBank/DDBJ whole genome shotgun (WGS) entry which is preliminary data.</text>
</comment>
<feature type="disulfide bond" evidence="24 26">
    <location>
        <begin position="780"/>
        <end position="789"/>
    </location>
</feature>
<dbReference type="SUPFAM" id="SSF48403">
    <property type="entry name" value="Ankyrin repeat"/>
    <property type="match status" value="1"/>
</dbReference>
<feature type="domain" description="EGF-like" evidence="28">
    <location>
        <begin position="830"/>
        <end position="865"/>
    </location>
</feature>
<feature type="disulfide bond" evidence="26">
    <location>
        <begin position="1402"/>
        <end position="1411"/>
    </location>
</feature>
<feature type="compositionally biased region" description="Polar residues" evidence="27">
    <location>
        <begin position="2696"/>
        <end position="2721"/>
    </location>
</feature>
<feature type="disulfide bond" evidence="26">
    <location>
        <begin position="1045"/>
        <end position="1054"/>
    </location>
</feature>